<comment type="caution">
    <text evidence="1">The sequence shown here is derived from an EMBL/GenBank/DDBJ whole genome shotgun (WGS) entry which is preliminary data.</text>
</comment>
<dbReference type="Proteomes" id="UP000479710">
    <property type="component" value="Unassembled WGS sequence"/>
</dbReference>
<name>A0A6G1CUT5_9ORYZ</name>
<dbReference type="AlphaFoldDB" id="A0A6G1CUT5"/>
<keyword evidence="2" id="KW-1185">Reference proteome</keyword>
<dbReference type="OrthoDB" id="688827at2759"/>
<proteinExistence type="predicted"/>
<accession>A0A6G1CUT5</accession>
<reference evidence="1 2" key="1">
    <citation type="submission" date="2019-11" db="EMBL/GenBank/DDBJ databases">
        <title>Whole genome sequence of Oryza granulata.</title>
        <authorList>
            <person name="Li W."/>
        </authorList>
    </citation>
    <scope>NUCLEOTIDE SEQUENCE [LARGE SCALE GENOMIC DNA]</scope>
    <source>
        <strain evidence="2">cv. Menghai</strain>
        <tissue evidence="1">Leaf</tissue>
    </source>
</reference>
<protein>
    <recommendedName>
        <fullName evidence="3">DUF4283 domain-containing protein</fullName>
    </recommendedName>
</protein>
<evidence type="ECO:0000313" key="2">
    <source>
        <dbReference type="Proteomes" id="UP000479710"/>
    </source>
</evidence>
<dbReference type="PANTHER" id="PTHR33087">
    <property type="entry name" value="OS07G0539200 PROTEIN"/>
    <property type="match status" value="1"/>
</dbReference>
<evidence type="ECO:0008006" key="3">
    <source>
        <dbReference type="Google" id="ProtNLM"/>
    </source>
</evidence>
<gene>
    <name evidence="1" type="ORF">E2562_030056</name>
</gene>
<sequence length="203" mass="23720">MEEFRLRAGEVVVSRHHPEAFLIKFLHQHHCIEALQKEYAKRRGIEVHFIKWRSLKSAEGTALMFRVKLYFDGVPRHAWMPDVVERLIGRRCALEHLVTNLVHPAETHSIDLWAWTANPSSIPKRVWLTFTKLFKDGSRDSVLVEEEPPKRWQPGVKHPVLVHLEEIHDYMAARIDLSDQTTCQPPRRRLPPWHLGVLDASQS</sequence>
<dbReference type="InterPro" id="IPR053253">
    <property type="entry name" value="Sex_diff_modulator"/>
</dbReference>
<evidence type="ECO:0000313" key="1">
    <source>
        <dbReference type="EMBL" id="KAF0903910.1"/>
    </source>
</evidence>
<dbReference type="EMBL" id="SPHZ02000008">
    <property type="protein sequence ID" value="KAF0903910.1"/>
    <property type="molecule type" value="Genomic_DNA"/>
</dbReference>
<dbReference type="PANTHER" id="PTHR33087:SF21">
    <property type="entry name" value="OS03G0782100 PROTEIN"/>
    <property type="match status" value="1"/>
</dbReference>
<organism evidence="1 2">
    <name type="scientific">Oryza meyeriana var. granulata</name>
    <dbReference type="NCBI Taxonomy" id="110450"/>
    <lineage>
        <taxon>Eukaryota</taxon>
        <taxon>Viridiplantae</taxon>
        <taxon>Streptophyta</taxon>
        <taxon>Embryophyta</taxon>
        <taxon>Tracheophyta</taxon>
        <taxon>Spermatophyta</taxon>
        <taxon>Magnoliopsida</taxon>
        <taxon>Liliopsida</taxon>
        <taxon>Poales</taxon>
        <taxon>Poaceae</taxon>
        <taxon>BOP clade</taxon>
        <taxon>Oryzoideae</taxon>
        <taxon>Oryzeae</taxon>
        <taxon>Oryzinae</taxon>
        <taxon>Oryza</taxon>
        <taxon>Oryza meyeriana</taxon>
    </lineage>
</organism>